<evidence type="ECO:0000256" key="2">
    <source>
        <dbReference type="ARBA" id="ARBA00022448"/>
    </source>
</evidence>
<dbReference type="InParanoid" id="V5G6F7"/>
<dbReference type="InterPro" id="IPR011701">
    <property type="entry name" value="MFS"/>
</dbReference>
<feature type="transmembrane region" description="Helical" evidence="6">
    <location>
        <begin position="421"/>
        <end position="437"/>
    </location>
</feature>
<gene>
    <name evidence="8" type="ORF">PVAR5_6264</name>
</gene>
<dbReference type="Gene3D" id="1.20.1250.20">
    <property type="entry name" value="MFS general substrate transporter like domains"/>
    <property type="match status" value="2"/>
</dbReference>
<dbReference type="InterPro" id="IPR020846">
    <property type="entry name" value="MFS_dom"/>
</dbReference>
<dbReference type="PROSITE" id="PS50850">
    <property type="entry name" value="MFS"/>
    <property type="match status" value="1"/>
</dbReference>
<feature type="transmembrane region" description="Helical" evidence="6">
    <location>
        <begin position="295"/>
        <end position="312"/>
    </location>
</feature>
<dbReference type="AlphaFoldDB" id="V5G6F7"/>
<proteinExistence type="predicted"/>
<dbReference type="Proteomes" id="UP000018001">
    <property type="component" value="Unassembled WGS sequence"/>
</dbReference>
<keyword evidence="9" id="KW-1185">Reference proteome</keyword>
<feature type="transmembrane region" description="Helical" evidence="6">
    <location>
        <begin position="332"/>
        <end position="350"/>
    </location>
</feature>
<keyword evidence="3 6" id="KW-0812">Transmembrane</keyword>
<feature type="transmembrane region" description="Helical" evidence="6">
    <location>
        <begin position="362"/>
        <end position="380"/>
    </location>
</feature>
<dbReference type="OrthoDB" id="2985014at2759"/>
<keyword evidence="2" id="KW-0813">Transport</keyword>
<evidence type="ECO:0000256" key="5">
    <source>
        <dbReference type="ARBA" id="ARBA00023136"/>
    </source>
</evidence>
<keyword evidence="5 6" id="KW-0472">Membrane</keyword>
<name>V5G6F7_BYSSN</name>
<dbReference type="PANTHER" id="PTHR43791">
    <property type="entry name" value="PERMEASE-RELATED"/>
    <property type="match status" value="1"/>
</dbReference>
<dbReference type="GO" id="GO:0022857">
    <property type="term" value="F:transmembrane transporter activity"/>
    <property type="evidence" value="ECO:0007669"/>
    <property type="project" value="InterPro"/>
</dbReference>
<feature type="transmembrane region" description="Helical" evidence="6">
    <location>
        <begin position="122"/>
        <end position="139"/>
    </location>
</feature>
<reference evidence="9" key="1">
    <citation type="journal article" date="2014" name="Genome Announc.">
        <title>Draft genome sequence of the formaldehyde-resistant fungus Byssochlamys spectabilis No. 5 (anamorph Paecilomyces variotii No. 5) (NBRC109023).</title>
        <authorList>
            <person name="Oka T."/>
            <person name="Ekino K."/>
            <person name="Fukuda K."/>
            <person name="Nomura Y."/>
        </authorList>
    </citation>
    <scope>NUCLEOTIDE SEQUENCE [LARGE SCALE GENOMIC DNA]</scope>
    <source>
        <strain evidence="9">No. 5 / NBRC 109023</strain>
    </source>
</reference>
<protein>
    <recommendedName>
        <fullName evidence="7">Major facilitator superfamily (MFS) profile domain-containing protein</fullName>
    </recommendedName>
</protein>
<evidence type="ECO:0000256" key="4">
    <source>
        <dbReference type="ARBA" id="ARBA00022989"/>
    </source>
</evidence>
<comment type="caution">
    <text evidence="8">The sequence shown here is derived from an EMBL/GenBank/DDBJ whole genome shotgun (WGS) entry which is preliminary data.</text>
</comment>
<dbReference type="EMBL" id="BAUL01000205">
    <property type="protein sequence ID" value="GAD97586.1"/>
    <property type="molecule type" value="Genomic_DNA"/>
</dbReference>
<evidence type="ECO:0000313" key="9">
    <source>
        <dbReference type="Proteomes" id="UP000018001"/>
    </source>
</evidence>
<dbReference type="Pfam" id="PF07690">
    <property type="entry name" value="MFS_1"/>
    <property type="match status" value="1"/>
</dbReference>
<feature type="domain" description="Major facilitator superfamily (MFS) profile" evidence="7">
    <location>
        <begin position="55"/>
        <end position="475"/>
    </location>
</feature>
<comment type="subcellular location">
    <subcellularLocation>
        <location evidence="1">Membrane</location>
        <topology evidence="1">Multi-pass membrane protein</topology>
    </subcellularLocation>
</comment>
<evidence type="ECO:0000256" key="1">
    <source>
        <dbReference type="ARBA" id="ARBA00004141"/>
    </source>
</evidence>
<accession>V5G6F7</accession>
<evidence type="ECO:0000256" key="6">
    <source>
        <dbReference type="SAM" id="Phobius"/>
    </source>
</evidence>
<feature type="transmembrane region" description="Helical" evidence="6">
    <location>
        <begin position="216"/>
        <end position="236"/>
    </location>
</feature>
<dbReference type="HOGENOM" id="CLU_012130_0_0_1"/>
<evidence type="ECO:0000256" key="3">
    <source>
        <dbReference type="ARBA" id="ARBA00022692"/>
    </source>
</evidence>
<dbReference type="CDD" id="cd12148">
    <property type="entry name" value="fungal_TF_MHR"/>
    <property type="match status" value="1"/>
</dbReference>
<dbReference type="InterPro" id="IPR036259">
    <property type="entry name" value="MFS_trans_sf"/>
</dbReference>
<feature type="transmembrane region" description="Helical" evidence="6">
    <location>
        <begin position="386"/>
        <end position="409"/>
    </location>
</feature>
<dbReference type="PANTHER" id="PTHR43791:SF86">
    <property type="entry name" value="MAJOR FACILITATOR SUPERFAMILY (MFS) PROFILE DOMAIN-CONTAINING PROTEIN"/>
    <property type="match status" value="1"/>
</dbReference>
<feature type="transmembrane region" description="Helical" evidence="6">
    <location>
        <begin position="151"/>
        <end position="169"/>
    </location>
</feature>
<evidence type="ECO:0000313" key="8">
    <source>
        <dbReference type="EMBL" id="GAD97586.1"/>
    </source>
</evidence>
<dbReference type="GO" id="GO:0016020">
    <property type="term" value="C:membrane"/>
    <property type="evidence" value="ECO:0007669"/>
    <property type="project" value="UniProtKB-SubCell"/>
</dbReference>
<feature type="transmembrane region" description="Helical" evidence="6">
    <location>
        <begin position="449"/>
        <end position="470"/>
    </location>
</feature>
<organism evidence="8 9">
    <name type="scientific">Byssochlamys spectabilis (strain No. 5 / NBRC 109023)</name>
    <name type="common">Paecilomyces variotii</name>
    <dbReference type="NCBI Taxonomy" id="1356009"/>
    <lineage>
        <taxon>Eukaryota</taxon>
        <taxon>Fungi</taxon>
        <taxon>Dikarya</taxon>
        <taxon>Ascomycota</taxon>
        <taxon>Pezizomycotina</taxon>
        <taxon>Eurotiomycetes</taxon>
        <taxon>Eurotiomycetidae</taxon>
        <taxon>Eurotiales</taxon>
        <taxon>Thermoascaceae</taxon>
        <taxon>Paecilomyces</taxon>
    </lineage>
</organism>
<dbReference type="eggNOG" id="KOG2533">
    <property type="taxonomic scope" value="Eukaryota"/>
</dbReference>
<sequence>MDTIAEKGSPSQHGADKFKDETTLDENIEVPGYDARLHIEPEEVRRALMKVDFLILPPIVLCFCFLQFDRTNIGNALTDSLRKDINIGNTEVNLAQTLFTVGFIITELPFNMISKYIGPERFLPITMFLWGIVTWSQVFMRNATGLCATRFFIGALEGGYIPGFALYISKFYTNEELAFRYAIFWSANSFAGALGGPLSIGLLALGGRGELRGWQWLFLIEGVLTCFLGIFAYLYFPHNAARPKSLFGKSFSLFTPREASILVTRVIYNDPTKALRYGKPVLPSHILDTFSDWRLYGHLVAALLSMVMISPMNTYAPSIIKSLGFTSLQANGLNSVGSICALIWSVSLAFSSDKLHERGFHIAVGYLWGAIGLLWLALAPENVGKWILYGGVVWTQMGMGSAQAISAAWISSKMQDYKRPVALAAYVMCIQLANFPGNQLFRTQDAPRYRYGLIVAASCAIAATVVILVWKLLYRLFDDGDAGVEAKNKSLERLERTVGALVDRLDAQLKGHGNPSTYTIFPRTEEPVASEPNPAPVILIRDAATDAGVGSPEQSGSQLYSLSDVISAGLVTFPTAHSLLKLFQVHYGRWVRFPDSLATEVLLSQVRKSPLLLCSILLIAVRHTTQALADELAPYLFREAKSLISKALLEVPQSIEYFQATLILSLWSTTVGQLPLSIDSWLLSGYALQQGLASPCFTDISNTSPISNIKSSHVDAWCLWNHLCLAHLQYCVGTRRPAMLNQQHVDHCQRILENGNITNYEARMVAEVKLYWVIYEKCCPQSHPVVLPEAELALKTWRKEWTSLFNEPRSQFLQMGFHFARLLAYYQSARSNRSTMDASVILEMIDLASIIINLAIDTTDDRTRHLTDHIYHVVTFSALTLCRLIHEYDARLLVANIDIDSLDRLVLKLITWLRSIGLPCHAAHLLGDIVLSQFKKLRSETSSVCDDMADNSGQDYSVLSGLEASPSASNVGFVYPDLIGSELFDLTDGTTWPQWS</sequence>
<keyword evidence="4 6" id="KW-1133">Transmembrane helix</keyword>
<evidence type="ECO:0000259" key="7">
    <source>
        <dbReference type="PROSITE" id="PS50850"/>
    </source>
</evidence>
<feature type="transmembrane region" description="Helical" evidence="6">
    <location>
        <begin position="181"/>
        <end position="204"/>
    </location>
</feature>
<dbReference type="SUPFAM" id="SSF103473">
    <property type="entry name" value="MFS general substrate transporter"/>
    <property type="match status" value="1"/>
</dbReference>